<feature type="non-terminal residue" evidence="4">
    <location>
        <position position="414"/>
    </location>
</feature>
<keyword evidence="1" id="KW-0227">DNA damage</keyword>
<keyword evidence="1" id="KW-0233">DNA recombination</keyword>
<keyword evidence="1" id="KW-0067">ATP-binding</keyword>
<dbReference type="GO" id="GO:0016787">
    <property type="term" value="F:hydrolase activity"/>
    <property type="evidence" value="ECO:0007669"/>
    <property type="project" value="UniProtKB-KW"/>
</dbReference>
<comment type="similarity">
    <text evidence="1">Belongs to the helicase family.</text>
</comment>
<dbReference type="GO" id="GO:0043139">
    <property type="term" value="F:5'-3' DNA helicase activity"/>
    <property type="evidence" value="ECO:0007669"/>
    <property type="project" value="UniProtKB-EC"/>
</dbReference>
<evidence type="ECO:0000313" key="4">
    <source>
        <dbReference type="EMBL" id="KAJ7769637.1"/>
    </source>
</evidence>
<evidence type="ECO:0000259" key="3">
    <source>
        <dbReference type="Pfam" id="PF05970"/>
    </source>
</evidence>
<dbReference type="AlphaFoldDB" id="A0AAD7JQG2"/>
<dbReference type="GO" id="GO:0006281">
    <property type="term" value="P:DNA repair"/>
    <property type="evidence" value="ECO:0007669"/>
    <property type="project" value="UniProtKB-KW"/>
</dbReference>
<feature type="region of interest" description="Disordered" evidence="2">
    <location>
        <begin position="212"/>
        <end position="246"/>
    </location>
</feature>
<dbReference type="SUPFAM" id="SSF52540">
    <property type="entry name" value="P-loop containing nucleoside triphosphate hydrolases"/>
    <property type="match status" value="1"/>
</dbReference>
<dbReference type="Proteomes" id="UP001215280">
    <property type="component" value="Unassembled WGS sequence"/>
</dbReference>
<keyword evidence="1" id="KW-0547">Nucleotide-binding</keyword>
<dbReference type="PANTHER" id="PTHR47642:SF5">
    <property type="entry name" value="ATP-DEPENDENT DNA HELICASE"/>
    <property type="match status" value="1"/>
</dbReference>
<comment type="catalytic activity">
    <reaction evidence="1">
        <text>ATP + H2O = ADP + phosphate + H(+)</text>
        <dbReference type="Rhea" id="RHEA:13065"/>
        <dbReference type="ChEBI" id="CHEBI:15377"/>
        <dbReference type="ChEBI" id="CHEBI:15378"/>
        <dbReference type="ChEBI" id="CHEBI:30616"/>
        <dbReference type="ChEBI" id="CHEBI:43474"/>
        <dbReference type="ChEBI" id="CHEBI:456216"/>
        <dbReference type="EC" id="5.6.2.3"/>
    </reaction>
</comment>
<dbReference type="InterPro" id="IPR051055">
    <property type="entry name" value="PIF1_helicase"/>
</dbReference>
<accession>A0AAD7JQG2</accession>
<feature type="compositionally biased region" description="Acidic residues" evidence="2">
    <location>
        <begin position="234"/>
        <end position="246"/>
    </location>
</feature>
<dbReference type="GO" id="GO:0000723">
    <property type="term" value="P:telomere maintenance"/>
    <property type="evidence" value="ECO:0007669"/>
    <property type="project" value="InterPro"/>
</dbReference>
<dbReference type="InterPro" id="IPR010285">
    <property type="entry name" value="DNA_helicase_pif1-like_DEAD"/>
</dbReference>
<feature type="region of interest" description="Disordered" evidence="2">
    <location>
        <begin position="102"/>
        <end position="126"/>
    </location>
</feature>
<feature type="non-terminal residue" evidence="4">
    <location>
        <position position="1"/>
    </location>
</feature>
<comment type="cofactor">
    <cofactor evidence="1">
        <name>Mg(2+)</name>
        <dbReference type="ChEBI" id="CHEBI:18420"/>
    </cofactor>
</comment>
<dbReference type="Pfam" id="PF05970">
    <property type="entry name" value="PIF1"/>
    <property type="match status" value="1"/>
</dbReference>
<dbReference type="EMBL" id="JARJLG010000025">
    <property type="protein sequence ID" value="KAJ7769637.1"/>
    <property type="molecule type" value="Genomic_DNA"/>
</dbReference>
<feature type="compositionally biased region" description="Basic and acidic residues" evidence="2">
    <location>
        <begin position="217"/>
        <end position="233"/>
    </location>
</feature>
<proteinExistence type="inferred from homology"/>
<protein>
    <recommendedName>
        <fullName evidence="1">ATP-dependent DNA helicase</fullName>
        <ecNumber evidence="1">5.6.2.3</ecNumber>
    </recommendedName>
</protein>
<dbReference type="EC" id="5.6.2.3" evidence="1"/>
<name>A0AAD7JQG2_9AGAR</name>
<feature type="domain" description="DNA helicase Pif1-like DEAD-box helicase" evidence="3">
    <location>
        <begin position="325"/>
        <end position="414"/>
    </location>
</feature>
<keyword evidence="5" id="KW-1185">Reference proteome</keyword>
<feature type="compositionally biased region" description="Acidic residues" evidence="2">
    <location>
        <begin position="105"/>
        <end position="120"/>
    </location>
</feature>
<organism evidence="4 5">
    <name type="scientific">Mycena maculata</name>
    <dbReference type="NCBI Taxonomy" id="230809"/>
    <lineage>
        <taxon>Eukaryota</taxon>
        <taxon>Fungi</taxon>
        <taxon>Dikarya</taxon>
        <taxon>Basidiomycota</taxon>
        <taxon>Agaricomycotina</taxon>
        <taxon>Agaricomycetes</taxon>
        <taxon>Agaricomycetidae</taxon>
        <taxon>Agaricales</taxon>
        <taxon>Marasmiineae</taxon>
        <taxon>Mycenaceae</taxon>
        <taxon>Mycena</taxon>
    </lineage>
</organism>
<keyword evidence="1" id="KW-0234">DNA repair</keyword>
<sequence>LAWRANIDIKPVMSKDAALNYITKYATKAEQQAPGFPELLDSVVKQMGEGGTAQSACQKFLNKMLGERTYSAQETAHLLLGIPLVRTSVSFQTLFLDKEGSMRELEDEDEEALEGDDTDEGGGGRRNMQQLSLQEVFEQYTWRRNEWRKRRKSNNVVVRTFPRYSPNPENELYDDYCRTKVILHHPFRDLASLQSPDDEEKSWPELFAECRAGGHTHPKDTLRSWDDENRPRQEDEDDDEETNPDVEAMTEEDWQIFARDHPNAAIPRFDDSDLGTRPLDAAWDVNAARTRWNDVDQMGTYLDQQRRESGAIINGQPNPVNLTTLANEQRAIFEEYVAVYSKILAGEAVPQLLFNIDGTAGCGQTYLIHAICQELRRMATARGEPDPIRVLAPSGVAAFNIRGRTAHSALGLPV</sequence>
<evidence type="ECO:0000313" key="5">
    <source>
        <dbReference type="Proteomes" id="UP001215280"/>
    </source>
</evidence>
<comment type="caution">
    <text evidence="4">The sequence shown here is derived from an EMBL/GenBank/DDBJ whole genome shotgun (WGS) entry which is preliminary data.</text>
</comment>
<dbReference type="PANTHER" id="PTHR47642">
    <property type="entry name" value="ATP-DEPENDENT DNA HELICASE"/>
    <property type="match status" value="1"/>
</dbReference>
<keyword evidence="1" id="KW-0378">Hydrolase</keyword>
<evidence type="ECO:0000256" key="1">
    <source>
        <dbReference type="RuleBase" id="RU363044"/>
    </source>
</evidence>
<dbReference type="InterPro" id="IPR027417">
    <property type="entry name" value="P-loop_NTPase"/>
</dbReference>
<dbReference type="GO" id="GO:0005524">
    <property type="term" value="F:ATP binding"/>
    <property type="evidence" value="ECO:0007669"/>
    <property type="project" value="UniProtKB-KW"/>
</dbReference>
<reference evidence="4" key="1">
    <citation type="submission" date="2023-03" db="EMBL/GenBank/DDBJ databases">
        <title>Massive genome expansion in bonnet fungi (Mycena s.s.) driven by repeated elements and novel gene families across ecological guilds.</title>
        <authorList>
            <consortium name="Lawrence Berkeley National Laboratory"/>
            <person name="Harder C.B."/>
            <person name="Miyauchi S."/>
            <person name="Viragh M."/>
            <person name="Kuo A."/>
            <person name="Thoen E."/>
            <person name="Andreopoulos B."/>
            <person name="Lu D."/>
            <person name="Skrede I."/>
            <person name="Drula E."/>
            <person name="Henrissat B."/>
            <person name="Morin E."/>
            <person name="Kohler A."/>
            <person name="Barry K."/>
            <person name="LaButti K."/>
            <person name="Morin E."/>
            <person name="Salamov A."/>
            <person name="Lipzen A."/>
            <person name="Mereny Z."/>
            <person name="Hegedus B."/>
            <person name="Baldrian P."/>
            <person name="Stursova M."/>
            <person name="Weitz H."/>
            <person name="Taylor A."/>
            <person name="Grigoriev I.V."/>
            <person name="Nagy L.G."/>
            <person name="Martin F."/>
            <person name="Kauserud H."/>
        </authorList>
    </citation>
    <scope>NUCLEOTIDE SEQUENCE</scope>
    <source>
        <strain evidence="4">CBHHK188m</strain>
    </source>
</reference>
<dbReference type="Gene3D" id="3.40.50.300">
    <property type="entry name" value="P-loop containing nucleotide triphosphate hydrolases"/>
    <property type="match status" value="1"/>
</dbReference>
<keyword evidence="1" id="KW-0347">Helicase</keyword>
<gene>
    <name evidence="4" type="ORF">DFH07DRAFT_714431</name>
</gene>
<evidence type="ECO:0000256" key="2">
    <source>
        <dbReference type="SAM" id="MobiDB-lite"/>
    </source>
</evidence>
<dbReference type="GO" id="GO:0006310">
    <property type="term" value="P:DNA recombination"/>
    <property type="evidence" value="ECO:0007669"/>
    <property type="project" value="UniProtKB-KW"/>
</dbReference>